<dbReference type="GO" id="GO:0005524">
    <property type="term" value="F:ATP binding"/>
    <property type="evidence" value="ECO:0007669"/>
    <property type="project" value="UniProtKB-KW"/>
</dbReference>
<dbReference type="PANTHER" id="PTHR32039:SF7">
    <property type="entry name" value="COMPETENCE PROTEIN COMM"/>
    <property type="match status" value="1"/>
</dbReference>
<dbReference type="InterPro" id="IPR001208">
    <property type="entry name" value="MCM_dom"/>
</dbReference>
<dbReference type="Pfam" id="PF13541">
    <property type="entry name" value="ChlI"/>
    <property type="match status" value="1"/>
</dbReference>
<reference evidence="5 6" key="1">
    <citation type="submission" date="2015-08" db="EMBL/GenBank/DDBJ databases">
        <authorList>
            <person name="Babu N.S."/>
            <person name="Beckwith C.J."/>
            <person name="Beseler K.G."/>
            <person name="Brison A."/>
            <person name="Carone J.V."/>
            <person name="Caskin T.P."/>
            <person name="Diamond M."/>
            <person name="Durham M.E."/>
            <person name="Foxe J.M."/>
            <person name="Go M."/>
            <person name="Henderson B.A."/>
            <person name="Jones I.B."/>
            <person name="McGettigan J.A."/>
            <person name="Micheletti S.J."/>
            <person name="Nasrallah M.E."/>
            <person name="Ortiz D."/>
            <person name="Piller C.R."/>
            <person name="Privatt S.R."/>
            <person name="Schneider S.L."/>
            <person name="Sharp S."/>
            <person name="Smith T.C."/>
            <person name="Stanton J.D."/>
            <person name="Ullery H.E."/>
            <person name="Wilson R.J."/>
            <person name="Serrano M.G."/>
            <person name="Buck G."/>
            <person name="Lee V."/>
            <person name="Wang Y."/>
            <person name="Carvalho R."/>
            <person name="Voegtly L."/>
            <person name="Shi R."/>
            <person name="Duckworth R."/>
            <person name="Johnson A."/>
            <person name="Loviza R."/>
            <person name="Walstead R."/>
            <person name="Shah Z."/>
            <person name="Kiflezghi M."/>
            <person name="Wade K."/>
            <person name="Ball S.L."/>
            <person name="Bradley K.W."/>
            <person name="Asai D.J."/>
            <person name="Bowman C.A."/>
            <person name="Russell D.A."/>
            <person name="Pope W.H."/>
            <person name="Jacobs-Sera D."/>
            <person name="Hendrix R.W."/>
            <person name="Hatfull G.F."/>
        </authorList>
    </citation>
    <scope>NUCLEOTIDE SEQUENCE [LARGE SCALE GENOMIC DNA]</scope>
    <source>
        <strain evidence="5 6">DSM 27648</strain>
    </source>
</reference>
<keyword evidence="2" id="KW-0547">Nucleotide-binding</keyword>
<dbReference type="PATRIC" id="fig|1391654.3.peg.6157"/>
<evidence type="ECO:0000259" key="4">
    <source>
        <dbReference type="PROSITE" id="PS50051"/>
    </source>
</evidence>
<dbReference type="SUPFAM" id="SSF54211">
    <property type="entry name" value="Ribosomal protein S5 domain 2-like"/>
    <property type="match status" value="1"/>
</dbReference>
<keyword evidence="6" id="KW-1185">Reference proteome</keyword>
<dbReference type="InterPro" id="IPR020568">
    <property type="entry name" value="Ribosomal_Su5_D2-typ_SF"/>
</dbReference>
<dbReference type="KEGG" id="llu:AKJ09_06069"/>
<dbReference type="AlphaFoldDB" id="A0A0K1Q0U4"/>
<dbReference type="InterPro" id="IPR014721">
    <property type="entry name" value="Ribsml_uS5_D2-typ_fold_subgr"/>
</dbReference>
<evidence type="ECO:0000313" key="6">
    <source>
        <dbReference type="Proteomes" id="UP000064967"/>
    </source>
</evidence>
<dbReference type="GO" id="GO:0003677">
    <property type="term" value="F:DNA binding"/>
    <property type="evidence" value="ECO:0007669"/>
    <property type="project" value="InterPro"/>
</dbReference>
<dbReference type="Proteomes" id="UP000064967">
    <property type="component" value="Chromosome"/>
</dbReference>
<dbReference type="Gene3D" id="3.30.230.10">
    <property type="match status" value="1"/>
</dbReference>
<feature type="domain" description="MCM C-terminal AAA(+) ATPase" evidence="4">
    <location>
        <begin position="289"/>
        <end position="384"/>
    </location>
</feature>
<keyword evidence="3" id="KW-0067">ATP-binding</keyword>
<evidence type="ECO:0000256" key="1">
    <source>
        <dbReference type="ARBA" id="ARBA00006354"/>
    </source>
</evidence>
<dbReference type="PROSITE" id="PS50051">
    <property type="entry name" value="MCM_2"/>
    <property type="match status" value="1"/>
</dbReference>
<sequence length="514" mass="54343">MLSIAHGSVLVGITAHPVRVEAHVLRGVPSFELVGHAEGAVRESRVRVKSALAHVGVDLNEYRIVVNLAPADLRKRGSSFDLAIALATLEALGAVPAGSLGEVLFLGELSLDGSLRPIRGVIAHLLGARERGVERVIVPAANEAEAALVDGIEVGIAATLAELVASLRGEGVLAHARRSASQARSAILRDDLADVRGQLVARRALEVTAAGAHNLVFIGPPGAGKTMLARRLPGILPELAPHEALEVMAIHSIAGIGRPHQLGVRPFRAPHHTASEVALVGGGEQARPGEVSLAHDGVLFLDELAEFRRGALEALRQPLEDGFVTIARAQVSATFPARPMIVAATNPCPCGRRGDNTNRCVCRPDKVRDYRARLSGPLLDRIDLHVSLPPVDVMSLQVRASGERSSVVRARVEAARRIQLERQTAGKASRALNAHLAPADVDVVCVLDEPGRKLLASAVQRHGLSARAYGKVLRVARTIADLGGAEKIHAEHVAEAISWRLLDRDVAGTTSHAA</sequence>
<dbReference type="Gene3D" id="3.40.50.300">
    <property type="entry name" value="P-loop containing nucleotide triphosphate hydrolases"/>
    <property type="match status" value="1"/>
</dbReference>
<dbReference type="Pfam" id="PF01078">
    <property type="entry name" value="Mg_chelatase"/>
    <property type="match status" value="1"/>
</dbReference>
<dbReference type="InterPro" id="IPR025158">
    <property type="entry name" value="Mg_chelat-rel_C"/>
</dbReference>
<dbReference type="InterPro" id="IPR000523">
    <property type="entry name" value="Mg_chelatse_chII-like_cat_dom"/>
</dbReference>
<dbReference type="InterPro" id="IPR045006">
    <property type="entry name" value="CHLI-like"/>
</dbReference>
<dbReference type="SMART" id="SM00382">
    <property type="entry name" value="AAA"/>
    <property type="match status" value="1"/>
</dbReference>
<comment type="similarity">
    <text evidence="1">Belongs to the Mg-chelatase subunits D/I family. ComM subfamily.</text>
</comment>
<protein>
    <submittedName>
        <fullName evidence="5">MG(2+) CHELATASE FAMILY PROTEIN / ComM-related protein</fullName>
    </submittedName>
</protein>
<dbReference type="SUPFAM" id="SSF52540">
    <property type="entry name" value="P-loop containing nucleoside triphosphate hydrolases"/>
    <property type="match status" value="1"/>
</dbReference>
<name>A0A0K1Q0U4_9BACT</name>
<dbReference type="RefSeq" id="WP_146650864.1">
    <property type="nucleotide sequence ID" value="NZ_CP012333.1"/>
</dbReference>
<dbReference type="STRING" id="1391654.AKJ09_06069"/>
<dbReference type="Pfam" id="PF13335">
    <property type="entry name" value="Mg_chelatase_C"/>
    <property type="match status" value="1"/>
</dbReference>
<evidence type="ECO:0000256" key="3">
    <source>
        <dbReference type="ARBA" id="ARBA00022840"/>
    </source>
</evidence>
<evidence type="ECO:0000256" key="2">
    <source>
        <dbReference type="ARBA" id="ARBA00022741"/>
    </source>
</evidence>
<dbReference type="InterPro" id="IPR027417">
    <property type="entry name" value="P-loop_NTPase"/>
</dbReference>
<dbReference type="InterPro" id="IPR003593">
    <property type="entry name" value="AAA+_ATPase"/>
</dbReference>
<gene>
    <name evidence="5" type="ORF">AKJ09_06069</name>
</gene>
<organism evidence="5 6">
    <name type="scientific">Labilithrix luteola</name>
    <dbReference type="NCBI Taxonomy" id="1391654"/>
    <lineage>
        <taxon>Bacteria</taxon>
        <taxon>Pseudomonadati</taxon>
        <taxon>Myxococcota</taxon>
        <taxon>Polyangia</taxon>
        <taxon>Polyangiales</taxon>
        <taxon>Labilitrichaceae</taxon>
        <taxon>Labilithrix</taxon>
    </lineage>
</organism>
<dbReference type="PANTHER" id="PTHR32039">
    <property type="entry name" value="MAGNESIUM-CHELATASE SUBUNIT CHLI"/>
    <property type="match status" value="1"/>
</dbReference>
<proteinExistence type="inferred from homology"/>
<dbReference type="EMBL" id="CP012333">
    <property type="protein sequence ID" value="AKU99405.1"/>
    <property type="molecule type" value="Genomic_DNA"/>
</dbReference>
<dbReference type="OrthoDB" id="9813147at2"/>
<dbReference type="NCBIfam" id="TIGR00368">
    <property type="entry name" value="YifB family Mg chelatase-like AAA ATPase"/>
    <property type="match status" value="1"/>
</dbReference>
<evidence type="ECO:0000313" key="5">
    <source>
        <dbReference type="EMBL" id="AKU99405.1"/>
    </source>
</evidence>
<dbReference type="InterPro" id="IPR004482">
    <property type="entry name" value="Mg_chelat-rel"/>
</dbReference>
<accession>A0A0K1Q0U4</accession>